<evidence type="ECO:0000259" key="3">
    <source>
        <dbReference type="PROSITE" id="PS51462"/>
    </source>
</evidence>
<evidence type="ECO:0000256" key="2">
    <source>
        <dbReference type="ARBA" id="ARBA00022801"/>
    </source>
</evidence>
<dbReference type="InterPro" id="IPR015797">
    <property type="entry name" value="NUDIX_hydrolase-like_dom_sf"/>
</dbReference>
<protein>
    <submittedName>
        <fullName evidence="4">NUDIX domain-containing protein</fullName>
    </submittedName>
</protein>
<dbReference type="InterPro" id="IPR020084">
    <property type="entry name" value="NUDIX_hydrolase_CS"/>
</dbReference>
<dbReference type="AlphaFoldDB" id="A0A7G5BSU3"/>
<feature type="domain" description="Nudix hydrolase" evidence="3">
    <location>
        <begin position="33"/>
        <end position="167"/>
    </location>
</feature>
<accession>A0A7G5BSU3</accession>
<proteinExistence type="inferred from homology"/>
<evidence type="ECO:0000313" key="4">
    <source>
        <dbReference type="EMBL" id="QMV40027.1"/>
    </source>
</evidence>
<dbReference type="PANTHER" id="PTHR43736:SF1">
    <property type="entry name" value="DIHYDRONEOPTERIN TRIPHOSPHATE DIPHOSPHATASE"/>
    <property type="match status" value="1"/>
</dbReference>
<name>A0A7G5BSU3_9BACL</name>
<comment type="similarity">
    <text evidence="1">Belongs to the Nudix hydrolase family.</text>
</comment>
<evidence type="ECO:0000256" key="1">
    <source>
        <dbReference type="ARBA" id="ARBA00005582"/>
    </source>
</evidence>
<evidence type="ECO:0000313" key="5">
    <source>
        <dbReference type="Proteomes" id="UP000515679"/>
    </source>
</evidence>
<keyword evidence="5" id="KW-1185">Reference proteome</keyword>
<dbReference type="PANTHER" id="PTHR43736">
    <property type="entry name" value="ADP-RIBOSE PYROPHOSPHATASE"/>
    <property type="match status" value="1"/>
</dbReference>
<dbReference type="Proteomes" id="UP000515679">
    <property type="component" value="Chromosome"/>
</dbReference>
<reference evidence="4 5" key="1">
    <citation type="submission" date="2019-07" db="EMBL/GenBank/DDBJ databases">
        <authorList>
            <person name="Kim J.K."/>
            <person name="Cheong H.-M."/>
            <person name="Choi Y."/>
            <person name="Hwang K.J."/>
            <person name="Lee S."/>
            <person name="Choi C."/>
        </authorList>
    </citation>
    <scope>NUCLEOTIDE SEQUENCE [LARGE SCALE GENOMIC DNA]</scope>
    <source>
        <strain evidence="4 5">KS 22</strain>
    </source>
</reference>
<dbReference type="PROSITE" id="PS00893">
    <property type="entry name" value="NUDIX_BOX"/>
    <property type="match status" value="1"/>
</dbReference>
<dbReference type="KEGG" id="cchl:FPL14_01535"/>
<organism evidence="4 5">
    <name type="scientific">Cohnella cholangitidis</name>
    <dbReference type="NCBI Taxonomy" id="2598458"/>
    <lineage>
        <taxon>Bacteria</taxon>
        <taxon>Bacillati</taxon>
        <taxon>Bacillota</taxon>
        <taxon>Bacilli</taxon>
        <taxon>Bacillales</taxon>
        <taxon>Paenibacillaceae</taxon>
        <taxon>Cohnella</taxon>
    </lineage>
</organism>
<dbReference type="GO" id="GO:0016787">
    <property type="term" value="F:hydrolase activity"/>
    <property type="evidence" value="ECO:0007669"/>
    <property type="project" value="UniProtKB-KW"/>
</dbReference>
<dbReference type="SUPFAM" id="SSF55811">
    <property type="entry name" value="Nudix"/>
    <property type="match status" value="1"/>
</dbReference>
<dbReference type="PROSITE" id="PS51462">
    <property type="entry name" value="NUDIX"/>
    <property type="match status" value="1"/>
</dbReference>
<keyword evidence="2" id="KW-0378">Hydrolase</keyword>
<dbReference type="Gene3D" id="3.90.79.10">
    <property type="entry name" value="Nucleoside Triphosphate Pyrophosphohydrolase"/>
    <property type="match status" value="1"/>
</dbReference>
<sequence length="167" mass="19706">MNTDHSPIGLSLEKRKARTNTRMYQWHELSEIDHELVKFVVLIAQYNNQFIIVKNSKRGGWEIPGGNREPGEPLFTAASRELYEETGAIQSDLEPFGIYMWNGNYGMVFFAEIHLMAELPAYEIEEVKEVDQLPEGLNFGEMFYFVHRKWTEYEHKNTQTRRMDIRK</sequence>
<gene>
    <name evidence="4" type="ORF">FPL14_01535</name>
</gene>
<dbReference type="EMBL" id="CP041969">
    <property type="protein sequence ID" value="QMV40027.1"/>
    <property type="molecule type" value="Genomic_DNA"/>
</dbReference>
<dbReference type="Pfam" id="PF00293">
    <property type="entry name" value="NUDIX"/>
    <property type="match status" value="1"/>
</dbReference>
<dbReference type="InterPro" id="IPR000086">
    <property type="entry name" value="NUDIX_hydrolase_dom"/>
</dbReference>